<dbReference type="Pfam" id="PF00375">
    <property type="entry name" value="SDF"/>
    <property type="match status" value="1"/>
</dbReference>
<name>A0A917JI64_9GAMM</name>
<dbReference type="PANTHER" id="PTHR42865:SF7">
    <property type="entry name" value="PROTON_GLUTAMATE-ASPARTATE SYMPORTER"/>
    <property type="match status" value="1"/>
</dbReference>
<dbReference type="PANTHER" id="PTHR42865">
    <property type="entry name" value="PROTON/GLUTAMATE-ASPARTATE SYMPORTER"/>
    <property type="match status" value="1"/>
</dbReference>
<accession>A0A917JI64</accession>
<reference evidence="9" key="1">
    <citation type="journal article" date="2014" name="Int. J. Syst. Evol. Microbiol.">
        <title>Complete genome sequence of Corynebacterium casei LMG S-19264T (=DSM 44701T), isolated from a smear-ripened cheese.</title>
        <authorList>
            <consortium name="US DOE Joint Genome Institute (JGI-PGF)"/>
            <person name="Walter F."/>
            <person name="Albersmeier A."/>
            <person name="Kalinowski J."/>
            <person name="Ruckert C."/>
        </authorList>
    </citation>
    <scope>NUCLEOTIDE SEQUENCE</scope>
    <source>
        <strain evidence="9">JCM 30804</strain>
    </source>
</reference>
<dbReference type="Gene3D" id="1.10.3860.10">
    <property type="entry name" value="Sodium:dicarboxylate symporter"/>
    <property type="match status" value="1"/>
</dbReference>
<feature type="transmembrane region" description="Helical" evidence="8">
    <location>
        <begin position="110"/>
        <end position="131"/>
    </location>
</feature>
<feature type="transmembrane region" description="Helical" evidence="8">
    <location>
        <begin position="316"/>
        <end position="342"/>
    </location>
</feature>
<feature type="transmembrane region" description="Helical" evidence="8">
    <location>
        <begin position="73"/>
        <end position="98"/>
    </location>
</feature>
<evidence type="ECO:0000256" key="8">
    <source>
        <dbReference type="SAM" id="Phobius"/>
    </source>
</evidence>
<gene>
    <name evidence="9" type="ORF">GCM10009332_02070</name>
</gene>
<keyword evidence="5" id="KW-0769">Symport</keyword>
<keyword evidence="10" id="KW-1185">Reference proteome</keyword>
<dbReference type="InterPro" id="IPR001991">
    <property type="entry name" value="Na-dicarboxylate_symporter"/>
</dbReference>
<evidence type="ECO:0000256" key="6">
    <source>
        <dbReference type="ARBA" id="ARBA00022989"/>
    </source>
</evidence>
<evidence type="ECO:0000256" key="2">
    <source>
        <dbReference type="ARBA" id="ARBA00022448"/>
    </source>
</evidence>
<keyword evidence="7 8" id="KW-0472">Membrane</keyword>
<keyword evidence="6 8" id="KW-1133">Transmembrane helix</keyword>
<dbReference type="GO" id="GO:0005886">
    <property type="term" value="C:plasma membrane"/>
    <property type="evidence" value="ECO:0007669"/>
    <property type="project" value="UniProtKB-SubCell"/>
</dbReference>
<dbReference type="PROSITE" id="PS00713">
    <property type="entry name" value="NA_DICARBOXYL_SYMP_1"/>
    <property type="match status" value="1"/>
</dbReference>
<dbReference type="PRINTS" id="PR00173">
    <property type="entry name" value="EDTRNSPORT"/>
</dbReference>
<reference evidence="9" key="2">
    <citation type="submission" date="2020-09" db="EMBL/GenBank/DDBJ databases">
        <authorList>
            <person name="Sun Q."/>
            <person name="Ohkuma M."/>
        </authorList>
    </citation>
    <scope>NUCLEOTIDE SEQUENCE</scope>
    <source>
        <strain evidence="9">JCM 30804</strain>
    </source>
</reference>
<dbReference type="AlphaFoldDB" id="A0A917JI64"/>
<dbReference type="InterPro" id="IPR018107">
    <property type="entry name" value="Na-dicarboxylate_symporter_CS"/>
</dbReference>
<organism evidence="9 10">
    <name type="scientific">Shewanella gelidii</name>
    <dbReference type="NCBI Taxonomy" id="1642821"/>
    <lineage>
        <taxon>Bacteria</taxon>
        <taxon>Pseudomonadati</taxon>
        <taxon>Pseudomonadota</taxon>
        <taxon>Gammaproteobacteria</taxon>
        <taxon>Alteromonadales</taxon>
        <taxon>Shewanellaceae</taxon>
        <taxon>Shewanella</taxon>
    </lineage>
</organism>
<protein>
    <submittedName>
        <fullName evidence="9">Amino acid:proton symporter</fullName>
    </submittedName>
</protein>
<evidence type="ECO:0000256" key="3">
    <source>
        <dbReference type="ARBA" id="ARBA00022475"/>
    </source>
</evidence>
<keyword evidence="3" id="KW-1003">Cell membrane</keyword>
<proteinExistence type="predicted"/>
<comment type="subcellular location">
    <subcellularLocation>
        <location evidence="1">Cell membrane</location>
        <topology evidence="1">Multi-pass membrane protein</topology>
    </subcellularLocation>
</comment>
<evidence type="ECO:0000256" key="1">
    <source>
        <dbReference type="ARBA" id="ARBA00004651"/>
    </source>
</evidence>
<dbReference type="InterPro" id="IPR036458">
    <property type="entry name" value="Na:dicarbo_symporter_sf"/>
</dbReference>
<dbReference type="Proteomes" id="UP000613743">
    <property type="component" value="Unassembled WGS sequence"/>
</dbReference>
<feature type="transmembrane region" description="Helical" evidence="8">
    <location>
        <begin position="377"/>
        <end position="399"/>
    </location>
</feature>
<keyword evidence="2" id="KW-0813">Transport</keyword>
<feature type="transmembrane region" description="Helical" evidence="8">
    <location>
        <begin position="242"/>
        <end position="264"/>
    </location>
</feature>
<dbReference type="EMBL" id="BMPZ01000001">
    <property type="protein sequence ID" value="GGI68494.1"/>
    <property type="molecule type" value="Genomic_DNA"/>
</dbReference>
<evidence type="ECO:0000313" key="10">
    <source>
        <dbReference type="Proteomes" id="UP000613743"/>
    </source>
</evidence>
<dbReference type="GO" id="GO:0015293">
    <property type="term" value="F:symporter activity"/>
    <property type="evidence" value="ECO:0007669"/>
    <property type="project" value="UniProtKB-KW"/>
</dbReference>
<evidence type="ECO:0000256" key="7">
    <source>
        <dbReference type="ARBA" id="ARBA00023136"/>
    </source>
</evidence>
<comment type="caution">
    <text evidence="9">The sequence shown here is derived from an EMBL/GenBank/DDBJ whole genome shotgun (WGS) entry which is preliminary data.</text>
</comment>
<evidence type="ECO:0000313" key="9">
    <source>
        <dbReference type="EMBL" id="GGI68494.1"/>
    </source>
</evidence>
<dbReference type="SUPFAM" id="SSF118215">
    <property type="entry name" value="Proton glutamate symport protein"/>
    <property type="match status" value="1"/>
</dbReference>
<keyword evidence="4 8" id="KW-0812">Transmembrane</keyword>
<sequence length="448" mass="47859">MQVNFSYNEILQAFITLQTHCTERSPTGNDMNLRVLSNIPFWQKVVAGFTLGIILGVFMGAEATIFKPLGDLFIAAIKMLVAPLIFCAIVVSITSLGGEVSLKRLSLKTLAMFMFTGTLASLIGLSIGSLIDMGGSMQLETTEIRHRDIPGFSQVLLNMIPINPFASLAEGKVLQIIVFAALVGVAINQVGEKARPLKQAIEAGAEVMYQLTRLVLKLTPIGVFGLMAWVVGKYGLSTLLPLGKFIAAIYIAAFIHIIFVYGGLIKFAAKVSPLQFFRKAMPAQLVAFTTASSFGTLPASTKCTESMGVSKRYSSFVLPLGATMNMDGCGGIYPAIAAIFIAQIYGIPLDMSDYGLIAVTATVASVGTAGVPGSAMVMLSVTLGVVGLPLEGIAFIAAIDRVIDMIRTCTNVTGDMMTVVVIGKSEGQFDQQTFDENERMDEMPLKTN</sequence>
<evidence type="ECO:0000256" key="5">
    <source>
        <dbReference type="ARBA" id="ARBA00022847"/>
    </source>
</evidence>
<dbReference type="GO" id="GO:0006835">
    <property type="term" value="P:dicarboxylic acid transport"/>
    <property type="evidence" value="ECO:0007669"/>
    <property type="project" value="TreeGrafter"/>
</dbReference>
<feature type="transmembrane region" description="Helical" evidence="8">
    <location>
        <begin position="41"/>
        <end position="61"/>
    </location>
</feature>
<evidence type="ECO:0000256" key="4">
    <source>
        <dbReference type="ARBA" id="ARBA00022692"/>
    </source>
</evidence>
<dbReference type="FunFam" id="1.10.3860.10:FF:000001">
    <property type="entry name" value="C4-dicarboxylate transport protein"/>
    <property type="match status" value="1"/>
</dbReference>
<feature type="transmembrane region" description="Helical" evidence="8">
    <location>
        <begin position="211"/>
        <end position="230"/>
    </location>
</feature>